<sequence length="214" mass="23848">MERSLCHDSAFDPLHCAGRSHADPVVRDGVFVCGAEPDSLSPSTMRFIRCWRGHASSILFHQHIHHANAPRSLCPFCTQDSSSVLLELDSLSLPTCDSTAMTLLCCARKIPWLMSLPLRRSPLSPGPCSPTRTSRSVAKWPRVPVLRVSSRVRLSARHHRFLSTRHSPRMECSQTSCPETSYMDRTSLGTPRRSAPASSTRQYNEVAVFHSVLI</sequence>
<feature type="region of interest" description="Disordered" evidence="1">
    <location>
        <begin position="172"/>
        <end position="199"/>
    </location>
</feature>
<name>A0ABR3VSI0_9PEZI</name>
<accession>A0ABR3VSI0</accession>
<keyword evidence="3" id="KW-1185">Reference proteome</keyword>
<protein>
    <submittedName>
        <fullName evidence="2">Uncharacterized protein</fullName>
    </submittedName>
</protein>
<dbReference type="Proteomes" id="UP001586593">
    <property type="component" value="Unassembled WGS sequence"/>
</dbReference>
<dbReference type="EMBL" id="JAZHXJ010001588">
    <property type="protein sequence ID" value="KAL1844618.1"/>
    <property type="molecule type" value="Genomic_DNA"/>
</dbReference>
<gene>
    <name evidence="2" type="ORF">VTK73DRAFT_2156</name>
</gene>
<evidence type="ECO:0000256" key="1">
    <source>
        <dbReference type="SAM" id="MobiDB-lite"/>
    </source>
</evidence>
<organism evidence="2 3">
    <name type="scientific">Phialemonium thermophilum</name>
    <dbReference type="NCBI Taxonomy" id="223376"/>
    <lineage>
        <taxon>Eukaryota</taxon>
        <taxon>Fungi</taxon>
        <taxon>Dikarya</taxon>
        <taxon>Ascomycota</taxon>
        <taxon>Pezizomycotina</taxon>
        <taxon>Sordariomycetes</taxon>
        <taxon>Sordariomycetidae</taxon>
        <taxon>Cephalothecales</taxon>
        <taxon>Cephalothecaceae</taxon>
        <taxon>Phialemonium</taxon>
    </lineage>
</organism>
<evidence type="ECO:0000313" key="3">
    <source>
        <dbReference type="Proteomes" id="UP001586593"/>
    </source>
</evidence>
<proteinExistence type="predicted"/>
<reference evidence="2 3" key="1">
    <citation type="journal article" date="2024" name="Commun. Biol.">
        <title>Comparative genomic analysis of thermophilic fungi reveals convergent evolutionary adaptations and gene losses.</title>
        <authorList>
            <person name="Steindorff A.S."/>
            <person name="Aguilar-Pontes M.V."/>
            <person name="Robinson A.J."/>
            <person name="Andreopoulos B."/>
            <person name="LaButti K."/>
            <person name="Kuo A."/>
            <person name="Mondo S."/>
            <person name="Riley R."/>
            <person name="Otillar R."/>
            <person name="Haridas S."/>
            <person name="Lipzen A."/>
            <person name="Grimwood J."/>
            <person name="Schmutz J."/>
            <person name="Clum A."/>
            <person name="Reid I.D."/>
            <person name="Moisan M.C."/>
            <person name="Butler G."/>
            <person name="Nguyen T.T.M."/>
            <person name="Dewar K."/>
            <person name="Conant G."/>
            <person name="Drula E."/>
            <person name="Henrissat B."/>
            <person name="Hansel C."/>
            <person name="Singer S."/>
            <person name="Hutchinson M.I."/>
            <person name="de Vries R.P."/>
            <person name="Natvig D.O."/>
            <person name="Powell A.J."/>
            <person name="Tsang A."/>
            <person name="Grigoriev I.V."/>
        </authorList>
    </citation>
    <scope>NUCLEOTIDE SEQUENCE [LARGE SCALE GENOMIC DNA]</scope>
    <source>
        <strain evidence="2 3">ATCC 24622</strain>
    </source>
</reference>
<feature type="compositionally biased region" description="Polar residues" evidence="1">
    <location>
        <begin position="172"/>
        <end position="189"/>
    </location>
</feature>
<evidence type="ECO:0000313" key="2">
    <source>
        <dbReference type="EMBL" id="KAL1844618.1"/>
    </source>
</evidence>
<comment type="caution">
    <text evidence="2">The sequence shown here is derived from an EMBL/GenBank/DDBJ whole genome shotgun (WGS) entry which is preliminary data.</text>
</comment>